<evidence type="ECO:0000259" key="5">
    <source>
        <dbReference type="SMART" id="SM00645"/>
    </source>
</evidence>
<keyword evidence="4" id="KW-0732">Signal</keyword>
<protein>
    <submittedName>
        <fullName evidence="7">CEP1 protein</fullName>
    </submittedName>
</protein>
<dbReference type="AlphaFoldDB" id="A0A812UNH9"/>
<dbReference type="InterPro" id="IPR013128">
    <property type="entry name" value="Peptidase_C1A"/>
</dbReference>
<keyword evidence="8" id="KW-1185">Reference proteome</keyword>
<evidence type="ECO:0000256" key="1">
    <source>
        <dbReference type="ARBA" id="ARBA00008455"/>
    </source>
</evidence>
<evidence type="ECO:0000313" key="8">
    <source>
        <dbReference type="Proteomes" id="UP000604046"/>
    </source>
</evidence>
<feature type="chain" id="PRO_5032939972" evidence="4">
    <location>
        <begin position="23"/>
        <end position="335"/>
    </location>
</feature>
<dbReference type="SUPFAM" id="SSF54001">
    <property type="entry name" value="Cysteine proteinases"/>
    <property type="match status" value="1"/>
</dbReference>
<dbReference type="SMART" id="SM00848">
    <property type="entry name" value="Inhibitor_I29"/>
    <property type="match status" value="1"/>
</dbReference>
<dbReference type="GO" id="GO:0006508">
    <property type="term" value="P:proteolysis"/>
    <property type="evidence" value="ECO:0007669"/>
    <property type="project" value="InterPro"/>
</dbReference>
<dbReference type="PRINTS" id="PR00705">
    <property type="entry name" value="PAPAIN"/>
</dbReference>
<dbReference type="InterPro" id="IPR013201">
    <property type="entry name" value="Prot_inhib_I29"/>
</dbReference>
<gene>
    <name evidence="7" type="primary">CEP1</name>
    <name evidence="7" type="ORF">SNAT2548_LOCUS33070</name>
</gene>
<feature type="domain" description="Peptidase C1A papain C-terminal" evidence="5">
    <location>
        <begin position="144"/>
        <end position="335"/>
    </location>
</feature>
<organism evidence="7 8">
    <name type="scientific">Symbiodinium natans</name>
    <dbReference type="NCBI Taxonomy" id="878477"/>
    <lineage>
        <taxon>Eukaryota</taxon>
        <taxon>Sar</taxon>
        <taxon>Alveolata</taxon>
        <taxon>Dinophyceae</taxon>
        <taxon>Suessiales</taxon>
        <taxon>Symbiodiniaceae</taxon>
        <taxon>Symbiodinium</taxon>
    </lineage>
</organism>
<sequence length="335" mass="37007">MLSWQTLLLGVLAHAFLPLALELRAGRSSYDEFRTQYGRGDAFGDEYVLRQALFNKRVSAVQQINSQEGSWKAEINEFADYTPEEFRSLLGHRRSHQGSAAFLQLRSSVIQSRFHTLGWPSMTDSWRRMTSLLRTTPSSHPSGLPESVDWRSQLNSSSFVKQQGTCGSCWALAAVGALEMHAEIHSKEPPHELSVDQLLDCVANPQHCGGLGGCDGANSELAFEYVQQHGLYTSSTYSGKSKEGCSGRANPPYVRLQGFVRLPTNNLNSMLQAVATRGPLVVGVDASRWDLYGNGVFDGCDRDATINHAVVLVGYGSDRLGKDYFLIRNSWGKAR</sequence>
<dbReference type="Pfam" id="PF08246">
    <property type="entry name" value="Inhibitor_I29"/>
    <property type="match status" value="1"/>
</dbReference>
<dbReference type="GO" id="GO:0008234">
    <property type="term" value="F:cysteine-type peptidase activity"/>
    <property type="evidence" value="ECO:0007669"/>
    <property type="project" value="InterPro"/>
</dbReference>
<dbReference type="PANTHER" id="PTHR12411">
    <property type="entry name" value="CYSTEINE PROTEASE FAMILY C1-RELATED"/>
    <property type="match status" value="1"/>
</dbReference>
<evidence type="ECO:0000256" key="2">
    <source>
        <dbReference type="ARBA" id="ARBA00023145"/>
    </source>
</evidence>
<dbReference type="CDD" id="cd02248">
    <property type="entry name" value="Peptidase_C1A"/>
    <property type="match status" value="1"/>
</dbReference>
<dbReference type="InterPro" id="IPR000169">
    <property type="entry name" value="Pept_cys_AS"/>
</dbReference>
<comment type="similarity">
    <text evidence="1">Belongs to the peptidase C1 family.</text>
</comment>
<keyword evidence="3" id="KW-1015">Disulfide bond</keyword>
<dbReference type="Gene3D" id="3.90.70.10">
    <property type="entry name" value="Cysteine proteinases"/>
    <property type="match status" value="1"/>
</dbReference>
<feature type="domain" description="Cathepsin propeptide inhibitor" evidence="6">
    <location>
        <begin position="30"/>
        <end position="86"/>
    </location>
</feature>
<comment type="caution">
    <text evidence="7">The sequence shown here is derived from an EMBL/GenBank/DDBJ whole genome shotgun (WGS) entry which is preliminary data.</text>
</comment>
<evidence type="ECO:0000256" key="3">
    <source>
        <dbReference type="ARBA" id="ARBA00023157"/>
    </source>
</evidence>
<dbReference type="SMART" id="SM00645">
    <property type="entry name" value="Pept_C1"/>
    <property type="match status" value="1"/>
</dbReference>
<dbReference type="InterPro" id="IPR000668">
    <property type="entry name" value="Peptidase_C1A_C"/>
</dbReference>
<feature type="signal peptide" evidence="4">
    <location>
        <begin position="1"/>
        <end position="22"/>
    </location>
</feature>
<reference evidence="7" key="1">
    <citation type="submission" date="2021-02" db="EMBL/GenBank/DDBJ databases">
        <authorList>
            <person name="Dougan E. K."/>
            <person name="Rhodes N."/>
            <person name="Thang M."/>
            <person name="Chan C."/>
        </authorList>
    </citation>
    <scope>NUCLEOTIDE SEQUENCE</scope>
</reference>
<dbReference type="InterPro" id="IPR038765">
    <property type="entry name" value="Papain-like_cys_pep_sf"/>
</dbReference>
<evidence type="ECO:0000313" key="7">
    <source>
        <dbReference type="EMBL" id="CAE7579651.1"/>
    </source>
</evidence>
<accession>A0A812UNH9</accession>
<dbReference type="PROSITE" id="PS00139">
    <property type="entry name" value="THIOL_PROTEASE_CYS"/>
    <property type="match status" value="1"/>
</dbReference>
<dbReference type="Pfam" id="PF00112">
    <property type="entry name" value="Peptidase_C1"/>
    <property type="match status" value="1"/>
</dbReference>
<dbReference type="OrthoDB" id="415726at2759"/>
<dbReference type="PROSITE" id="PS00639">
    <property type="entry name" value="THIOL_PROTEASE_HIS"/>
    <property type="match status" value="1"/>
</dbReference>
<name>A0A812UNH9_9DINO</name>
<dbReference type="InterPro" id="IPR039417">
    <property type="entry name" value="Peptidase_C1A_papain-like"/>
</dbReference>
<evidence type="ECO:0000259" key="6">
    <source>
        <dbReference type="SMART" id="SM00848"/>
    </source>
</evidence>
<dbReference type="EMBL" id="CAJNDS010002739">
    <property type="protein sequence ID" value="CAE7579651.1"/>
    <property type="molecule type" value="Genomic_DNA"/>
</dbReference>
<dbReference type="InterPro" id="IPR025660">
    <property type="entry name" value="Pept_his_AS"/>
</dbReference>
<dbReference type="Proteomes" id="UP000604046">
    <property type="component" value="Unassembled WGS sequence"/>
</dbReference>
<evidence type="ECO:0000256" key="4">
    <source>
        <dbReference type="SAM" id="SignalP"/>
    </source>
</evidence>
<keyword evidence="2" id="KW-0865">Zymogen</keyword>
<proteinExistence type="inferred from homology"/>